<dbReference type="Proteomes" id="UP000004995">
    <property type="component" value="Unassembled WGS sequence"/>
</dbReference>
<dbReference type="InParanoid" id="K4AP86"/>
<accession>K4AP86</accession>
<dbReference type="Gramene" id="KQK86363">
    <property type="protein sequence ID" value="KQK86363"/>
    <property type="gene ID" value="SETIT_040734mg"/>
</dbReference>
<sequence>MSARGSGRMQLPVPEEKGTMSSVAAFRDGSRHGATCFDVALSFTASPAPTVTATLPFSGCGHPSSAAAAA</sequence>
<keyword evidence="3" id="KW-1185">Reference proteome</keyword>
<evidence type="ECO:0000313" key="3">
    <source>
        <dbReference type="Proteomes" id="UP000004995"/>
    </source>
</evidence>
<dbReference type="EnsemblPlants" id="KQK86363">
    <property type="protein sequence ID" value="KQK86363"/>
    <property type="gene ID" value="SETIT_040734mg"/>
</dbReference>
<reference evidence="2" key="2">
    <citation type="submission" date="2018-08" db="UniProtKB">
        <authorList>
            <consortium name="EnsemblPlants"/>
        </authorList>
    </citation>
    <scope>IDENTIFICATION</scope>
    <source>
        <strain evidence="2">Yugu1</strain>
    </source>
</reference>
<protein>
    <submittedName>
        <fullName evidence="2">Uncharacterized protein</fullName>
    </submittedName>
</protein>
<organism evidence="2 3">
    <name type="scientific">Setaria italica</name>
    <name type="common">Foxtail millet</name>
    <name type="synonym">Panicum italicum</name>
    <dbReference type="NCBI Taxonomy" id="4555"/>
    <lineage>
        <taxon>Eukaryota</taxon>
        <taxon>Viridiplantae</taxon>
        <taxon>Streptophyta</taxon>
        <taxon>Embryophyta</taxon>
        <taxon>Tracheophyta</taxon>
        <taxon>Spermatophyta</taxon>
        <taxon>Magnoliopsida</taxon>
        <taxon>Liliopsida</taxon>
        <taxon>Poales</taxon>
        <taxon>Poaceae</taxon>
        <taxon>PACMAD clade</taxon>
        <taxon>Panicoideae</taxon>
        <taxon>Panicodae</taxon>
        <taxon>Paniceae</taxon>
        <taxon>Cenchrinae</taxon>
        <taxon>Setaria</taxon>
    </lineage>
</organism>
<evidence type="ECO:0000256" key="1">
    <source>
        <dbReference type="SAM" id="MobiDB-lite"/>
    </source>
</evidence>
<dbReference type="HOGENOM" id="CLU_2762650_0_0_1"/>
<feature type="region of interest" description="Disordered" evidence="1">
    <location>
        <begin position="1"/>
        <end position="20"/>
    </location>
</feature>
<dbReference type="AlphaFoldDB" id="K4AP86"/>
<proteinExistence type="predicted"/>
<reference evidence="3" key="1">
    <citation type="journal article" date="2012" name="Nat. Biotechnol.">
        <title>Reference genome sequence of the model plant Setaria.</title>
        <authorList>
            <person name="Bennetzen J.L."/>
            <person name="Schmutz J."/>
            <person name="Wang H."/>
            <person name="Percifield R."/>
            <person name="Hawkins J."/>
            <person name="Pontaroli A.C."/>
            <person name="Estep M."/>
            <person name="Feng L."/>
            <person name="Vaughn J.N."/>
            <person name="Grimwood J."/>
            <person name="Jenkins J."/>
            <person name="Barry K."/>
            <person name="Lindquist E."/>
            <person name="Hellsten U."/>
            <person name="Deshpande S."/>
            <person name="Wang X."/>
            <person name="Wu X."/>
            <person name="Mitros T."/>
            <person name="Triplett J."/>
            <person name="Yang X."/>
            <person name="Ye C.Y."/>
            <person name="Mauro-Herrera M."/>
            <person name="Wang L."/>
            <person name="Li P."/>
            <person name="Sharma M."/>
            <person name="Sharma R."/>
            <person name="Ronald P.C."/>
            <person name="Panaud O."/>
            <person name="Kellogg E.A."/>
            <person name="Brutnell T.P."/>
            <person name="Doust A.N."/>
            <person name="Tuskan G.A."/>
            <person name="Rokhsar D."/>
            <person name="Devos K.M."/>
        </authorList>
    </citation>
    <scope>NUCLEOTIDE SEQUENCE [LARGE SCALE GENOMIC DNA]</scope>
    <source>
        <strain evidence="3">cv. Yugu1</strain>
    </source>
</reference>
<dbReference type="EMBL" id="AGNK02005297">
    <property type="status" value="NOT_ANNOTATED_CDS"/>
    <property type="molecule type" value="Genomic_DNA"/>
</dbReference>
<evidence type="ECO:0000313" key="2">
    <source>
        <dbReference type="EnsemblPlants" id="KQK86363"/>
    </source>
</evidence>
<name>K4AP86_SETIT</name>